<proteinExistence type="predicted"/>
<dbReference type="OrthoDB" id="9813172at2"/>
<reference evidence="3" key="1">
    <citation type="submission" date="2018-10" db="EMBL/GenBank/DDBJ databases">
        <authorList>
            <person name="Peiro R."/>
            <person name="Begona"/>
            <person name="Cbmso G."/>
            <person name="Lopez M."/>
            <person name="Gonzalez S."/>
            <person name="Sacristan E."/>
            <person name="Castillo E."/>
        </authorList>
    </citation>
    <scope>NUCLEOTIDE SEQUENCE [LARGE SCALE GENOMIC DNA]</scope>
</reference>
<feature type="transmembrane region" description="Helical" evidence="1">
    <location>
        <begin position="47"/>
        <end position="65"/>
    </location>
</feature>
<evidence type="ECO:0000313" key="3">
    <source>
        <dbReference type="Proteomes" id="UP000289200"/>
    </source>
</evidence>
<name>A0A447CX18_9BRAD</name>
<feature type="transmembrane region" description="Helical" evidence="1">
    <location>
        <begin position="102"/>
        <end position="122"/>
    </location>
</feature>
<keyword evidence="3" id="KW-1185">Reference proteome</keyword>
<dbReference type="Pfam" id="PF14808">
    <property type="entry name" value="TMEM164"/>
    <property type="match status" value="1"/>
</dbReference>
<evidence type="ECO:0000313" key="2">
    <source>
        <dbReference type="EMBL" id="VCU09841.1"/>
    </source>
</evidence>
<keyword evidence="1" id="KW-1133">Transmembrane helix</keyword>
<accession>A0A447CX18</accession>
<feature type="transmembrane region" description="Helical" evidence="1">
    <location>
        <begin position="15"/>
        <end position="35"/>
    </location>
</feature>
<dbReference type="Proteomes" id="UP000289200">
    <property type="component" value="Unassembled WGS sequence"/>
</dbReference>
<keyword evidence="1" id="KW-0812">Transmembrane</keyword>
<organism evidence="2 3">
    <name type="scientific">Rhodoplanes serenus</name>
    <dbReference type="NCBI Taxonomy" id="200615"/>
    <lineage>
        <taxon>Bacteria</taxon>
        <taxon>Pseudomonadati</taxon>
        <taxon>Pseudomonadota</taxon>
        <taxon>Alphaproteobacteria</taxon>
        <taxon>Hyphomicrobiales</taxon>
        <taxon>Nitrobacteraceae</taxon>
        <taxon>Rhodoplanes</taxon>
    </lineage>
</organism>
<feature type="transmembrane region" description="Helical" evidence="1">
    <location>
        <begin position="207"/>
        <end position="227"/>
    </location>
</feature>
<feature type="transmembrane region" description="Helical" evidence="1">
    <location>
        <begin position="128"/>
        <end position="151"/>
    </location>
</feature>
<protein>
    <recommendedName>
        <fullName evidence="4">TIGR02206 family membrane protein</fullName>
    </recommendedName>
</protein>
<dbReference type="NCBIfam" id="TIGR02206">
    <property type="entry name" value="intg_mem_TP0381"/>
    <property type="match status" value="1"/>
</dbReference>
<dbReference type="RefSeq" id="WP_129609634.1">
    <property type="nucleotide sequence ID" value="NZ_UWOC01000155.1"/>
</dbReference>
<evidence type="ECO:0000256" key="1">
    <source>
        <dbReference type="SAM" id="Phobius"/>
    </source>
</evidence>
<sequence>MDVALGGLDVFTPYGGLHALSVLACGLAIAAVVRLGRRLPAEAERRLRTTLVVFAGAVWVIYNIAWNWNGIDIAAGLPLHVCDVGGLVAPLALLTQRRWLRATLYFWAFALTTQAFVQPTLTHGPTSILFWGFWLAHTIILGFAVYDLAVLGFRPNWADFRRAAVVTLAYVAVVFVVNIGLGSNYAYVGNPADPKLVPLFVALLGPWPARVPVMAALAGLAFVLVLLPWRLRGKPVPPEAEPAR</sequence>
<comment type="caution">
    <text evidence="2">The sequence shown here is derived from an EMBL/GenBank/DDBJ whole genome shotgun (WGS) entry which is preliminary data.</text>
</comment>
<gene>
    <name evidence="2" type="ORF">RHODGE_RHODGE_03011</name>
</gene>
<feature type="transmembrane region" description="Helical" evidence="1">
    <location>
        <begin position="77"/>
        <end position="95"/>
    </location>
</feature>
<dbReference type="AlphaFoldDB" id="A0A447CX18"/>
<keyword evidence="1" id="KW-0472">Membrane</keyword>
<feature type="transmembrane region" description="Helical" evidence="1">
    <location>
        <begin position="163"/>
        <end position="187"/>
    </location>
</feature>
<dbReference type="InterPro" id="IPR011737">
    <property type="entry name" value="CHP02206_TP0381"/>
</dbReference>
<dbReference type="EMBL" id="UWOC01000155">
    <property type="protein sequence ID" value="VCU09841.1"/>
    <property type="molecule type" value="Genomic_DNA"/>
</dbReference>
<evidence type="ECO:0008006" key="4">
    <source>
        <dbReference type="Google" id="ProtNLM"/>
    </source>
</evidence>